<accession>A0A226DPZ8</accession>
<gene>
    <name evidence="2" type="ORF">Fcan01_18539</name>
</gene>
<feature type="compositionally biased region" description="Acidic residues" evidence="1">
    <location>
        <begin position="552"/>
        <end position="566"/>
    </location>
</feature>
<proteinExistence type="predicted"/>
<dbReference type="EMBL" id="LNIX01000014">
    <property type="protein sequence ID" value="OXA46924.1"/>
    <property type="molecule type" value="Genomic_DNA"/>
</dbReference>
<reference evidence="2 3" key="1">
    <citation type="submission" date="2015-12" db="EMBL/GenBank/DDBJ databases">
        <title>The genome of Folsomia candida.</title>
        <authorList>
            <person name="Faddeeva A."/>
            <person name="Derks M.F."/>
            <person name="Anvar Y."/>
            <person name="Smit S."/>
            <person name="Van Straalen N."/>
            <person name="Roelofs D."/>
        </authorList>
    </citation>
    <scope>NUCLEOTIDE SEQUENCE [LARGE SCALE GENOMIC DNA]</scope>
    <source>
        <strain evidence="2 3">VU population</strain>
        <tissue evidence="2">Whole body</tissue>
    </source>
</reference>
<sequence length="690" mass="77024">MEGGGYSFDDDKGPVVPIMEEEEVAGPSSNKRSKREPSPTPPPAPTSAKLLLVEKAKDPLAPIGYLNPPGTKDKTKRKLVTATSSAREDDDFEPVPWYYFPEEDEMQMENEDSGVIYVRQGVLAEEFKVRYTTSESRTGKISLDKGVHLIKKTILQLVGKDSPSSLHELDIEESSPELIFTQEEEGLSDDERELLFTKIFAAGGRVPTATRLTLASDILPKCAIHKDKLIFTVVTVTPYEDKEALVMMHMKFITSVRMDSPELETNHEANLRTSQGIYAYQQWVNYCATKEENNSPIPKNIYMCHFDNEQDALIRLSIESTIGMMMKLAPGSMPFTNLDDLIPLCYGMEGEIDTRLKELGMHLKIRRKLDPDEKVVYPFPGEYLLRTPAADTQQPEKGTAFLYCITSRDMWYFGWSDTPDFKKRLDGLRSDGVTEYKRITEAKAYPPGVNAPTLTCSLLAKCDTKDKEMIEAKMITAGYIAYLLGLRNPLRPPNRSAHCYSTNKCVSLGLVGPGAWNEISQFIQLFWRIEPVFGKFEKKLRVKNHGKMEAEGPSDDEDESSEGEDYNPEKDKHSLNESSDLSTDAESEDNDSDDFKDPKPSTSKTSLSRLGKRVKEEKKGKSKSSKVFSSDSDSSSNSDQEKTKSKKKANTKKRPSSKGSSDDGKKKKNKADSDESFVASGSGGSGSNSD</sequence>
<feature type="compositionally biased region" description="Acidic residues" evidence="1">
    <location>
        <begin position="583"/>
        <end position="592"/>
    </location>
</feature>
<evidence type="ECO:0000313" key="2">
    <source>
        <dbReference type="EMBL" id="OXA46924.1"/>
    </source>
</evidence>
<feature type="region of interest" description="Disordered" evidence="1">
    <location>
        <begin position="1"/>
        <end position="53"/>
    </location>
</feature>
<evidence type="ECO:0000256" key="1">
    <source>
        <dbReference type="SAM" id="MobiDB-lite"/>
    </source>
</evidence>
<evidence type="ECO:0000313" key="3">
    <source>
        <dbReference type="Proteomes" id="UP000198287"/>
    </source>
</evidence>
<keyword evidence="3" id="KW-1185">Reference proteome</keyword>
<feature type="compositionally biased region" description="Gly residues" evidence="1">
    <location>
        <begin position="681"/>
        <end position="690"/>
    </location>
</feature>
<comment type="caution">
    <text evidence="2">The sequence shown here is derived from an EMBL/GenBank/DDBJ whole genome shotgun (WGS) entry which is preliminary data.</text>
</comment>
<feature type="region of interest" description="Disordered" evidence="1">
    <location>
        <begin position="546"/>
        <end position="690"/>
    </location>
</feature>
<feature type="compositionally biased region" description="Low complexity" evidence="1">
    <location>
        <begin position="625"/>
        <end position="638"/>
    </location>
</feature>
<dbReference type="AlphaFoldDB" id="A0A226DPZ8"/>
<protein>
    <submittedName>
        <fullName evidence="2">Halomucin</fullName>
    </submittedName>
</protein>
<dbReference type="Proteomes" id="UP000198287">
    <property type="component" value="Unassembled WGS sequence"/>
</dbReference>
<feature type="compositionally biased region" description="Basic and acidic residues" evidence="1">
    <location>
        <begin position="660"/>
        <end position="673"/>
    </location>
</feature>
<feature type="compositionally biased region" description="Basic residues" evidence="1">
    <location>
        <begin position="644"/>
        <end position="656"/>
    </location>
</feature>
<name>A0A226DPZ8_FOLCA</name>
<organism evidence="2 3">
    <name type="scientific">Folsomia candida</name>
    <name type="common">Springtail</name>
    <dbReference type="NCBI Taxonomy" id="158441"/>
    <lineage>
        <taxon>Eukaryota</taxon>
        <taxon>Metazoa</taxon>
        <taxon>Ecdysozoa</taxon>
        <taxon>Arthropoda</taxon>
        <taxon>Hexapoda</taxon>
        <taxon>Collembola</taxon>
        <taxon>Entomobryomorpha</taxon>
        <taxon>Isotomoidea</taxon>
        <taxon>Isotomidae</taxon>
        <taxon>Proisotominae</taxon>
        <taxon>Folsomia</taxon>
    </lineage>
</organism>